<protein>
    <submittedName>
        <fullName evidence="1">SFRICE_035371</fullName>
    </submittedName>
</protein>
<name>A0A2H1X360_SPOFR</name>
<proteinExistence type="predicted"/>
<gene>
    <name evidence="1" type="ORF">SFRICE_035371</name>
</gene>
<dbReference type="AlphaFoldDB" id="A0A2H1X360"/>
<accession>A0A2H1X360</accession>
<evidence type="ECO:0000313" key="1">
    <source>
        <dbReference type="EMBL" id="SOQ59773.1"/>
    </source>
</evidence>
<reference evidence="1" key="1">
    <citation type="submission" date="2016-07" db="EMBL/GenBank/DDBJ databases">
        <authorList>
            <person name="Bretaudeau A."/>
        </authorList>
    </citation>
    <scope>NUCLEOTIDE SEQUENCE</scope>
    <source>
        <strain evidence="1">Rice</strain>
        <tissue evidence="1">Whole body</tissue>
    </source>
</reference>
<sequence length="89" mass="9130">MATQHISGGTAILCGVSNRNKADTQMLRSIKPATGASARKAGVGTGWYLDTVRSAAEVQLSTGLNIVHLTAMTQIEEGSASAGTRTVKG</sequence>
<dbReference type="EMBL" id="ODYU01013090">
    <property type="protein sequence ID" value="SOQ59773.1"/>
    <property type="molecule type" value="Genomic_DNA"/>
</dbReference>
<organism evidence="1">
    <name type="scientific">Spodoptera frugiperda</name>
    <name type="common">Fall armyworm</name>
    <dbReference type="NCBI Taxonomy" id="7108"/>
    <lineage>
        <taxon>Eukaryota</taxon>
        <taxon>Metazoa</taxon>
        <taxon>Ecdysozoa</taxon>
        <taxon>Arthropoda</taxon>
        <taxon>Hexapoda</taxon>
        <taxon>Insecta</taxon>
        <taxon>Pterygota</taxon>
        <taxon>Neoptera</taxon>
        <taxon>Endopterygota</taxon>
        <taxon>Lepidoptera</taxon>
        <taxon>Glossata</taxon>
        <taxon>Ditrysia</taxon>
        <taxon>Noctuoidea</taxon>
        <taxon>Noctuidae</taxon>
        <taxon>Amphipyrinae</taxon>
        <taxon>Spodoptera</taxon>
    </lineage>
</organism>